<sequence length="287" mass="33664">MTTKEFLNEHVEFVFDDFFATQQWCSLNGTELSVNYYTDITYQQKYIIKYFSAYFCEYYEMYEKFFKDFDGDSVNILSIGCGSGIDCYALNRVLIDNNLDITVSYVGLDYVDWSYRPTFNWATFKQGCISSLAASDLNNVNLLVFPKSLTELSYEQRCDFAALLANNNKEKHLYFINTYVTNYPVEYTHVDGIEQFVTISRILEKDSLKPQTNPYQYFYKTKYNEWLGRSYRFFSIPDKVVPIVSKLQSLCVNKGNQSECATCEINFYPVLKANYLAFNLVKFEREV</sequence>
<protein>
    <recommendedName>
        <fullName evidence="2">Methyltransferase domain-containing protein</fullName>
    </recommendedName>
</protein>
<reference evidence="1" key="1">
    <citation type="submission" date="2019-09" db="EMBL/GenBank/DDBJ databases">
        <authorList>
            <person name="Hjerde E."/>
        </authorList>
    </citation>
    <scope>NUCLEOTIDE SEQUENCE</scope>
    <source>
        <strain evidence="1">06/09/160</strain>
    </source>
</reference>
<dbReference type="SUPFAM" id="SSF53335">
    <property type="entry name" value="S-adenosyl-L-methionine-dependent methyltransferases"/>
    <property type="match status" value="1"/>
</dbReference>
<proteinExistence type="predicted"/>
<evidence type="ECO:0000313" key="1">
    <source>
        <dbReference type="EMBL" id="VVV03974.1"/>
    </source>
</evidence>
<organism evidence="1">
    <name type="scientific">Aliivibrio wodanis</name>
    <dbReference type="NCBI Taxonomy" id="80852"/>
    <lineage>
        <taxon>Bacteria</taxon>
        <taxon>Pseudomonadati</taxon>
        <taxon>Pseudomonadota</taxon>
        <taxon>Gammaproteobacteria</taxon>
        <taxon>Vibrionales</taxon>
        <taxon>Vibrionaceae</taxon>
        <taxon>Aliivibrio</taxon>
    </lineage>
</organism>
<gene>
    <name evidence="1" type="ORF">AW0309160_01357</name>
</gene>
<dbReference type="InterPro" id="IPR029063">
    <property type="entry name" value="SAM-dependent_MTases_sf"/>
</dbReference>
<dbReference type="AlphaFoldDB" id="A0A5Q4ZNW6"/>
<dbReference type="EMBL" id="LR721750">
    <property type="protein sequence ID" value="VVV03974.1"/>
    <property type="molecule type" value="Genomic_DNA"/>
</dbReference>
<name>A0A5Q4ZNW6_9GAMM</name>
<accession>A0A5Q4ZNW6</accession>
<evidence type="ECO:0008006" key="2">
    <source>
        <dbReference type="Google" id="ProtNLM"/>
    </source>
</evidence>